<dbReference type="EMBL" id="CACRYJ010000024">
    <property type="protein sequence ID" value="VZO36553.1"/>
    <property type="molecule type" value="Genomic_DNA"/>
</dbReference>
<evidence type="ECO:0000256" key="1">
    <source>
        <dbReference type="ARBA" id="ARBA00038310"/>
    </source>
</evidence>
<comment type="caution">
    <text evidence="3">The sequence shown here is derived from an EMBL/GenBank/DDBJ whole genome shotgun (WGS) entry which is preliminary data.</text>
</comment>
<dbReference type="PANTHER" id="PTHR43569:SF2">
    <property type="entry name" value="AMIDOHYDROLASE-RELATED DOMAIN-CONTAINING PROTEIN"/>
    <property type="match status" value="1"/>
</dbReference>
<dbReference type="Gene3D" id="3.20.20.140">
    <property type="entry name" value="Metal-dependent hydrolases"/>
    <property type="match status" value="1"/>
</dbReference>
<dbReference type="Pfam" id="PF04909">
    <property type="entry name" value="Amidohydro_2"/>
    <property type="match status" value="1"/>
</dbReference>
<proteinExistence type="inferred from homology"/>
<keyword evidence="4" id="KW-1185">Reference proteome</keyword>
<dbReference type="PANTHER" id="PTHR43569">
    <property type="entry name" value="AMIDOHYDROLASE"/>
    <property type="match status" value="1"/>
</dbReference>
<feature type="domain" description="Amidohydrolase-related" evidence="2">
    <location>
        <begin position="2"/>
        <end position="277"/>
    </location>
</feature>
<evidence type="ECO:0000313" key="3">
    <source>
        <dbReference type="EMBL" id="VZO36553.1"/>
    </source>
</evidence>
<dbReference type="RefSeq" id="WP_156740566.1">
    <property type="nucleotide sequence ID" value="NZ_CACRYJ010000024.1"/>
</dbReference>
<dbReference type="SUPFAM" id="SSF51556">
    <property type="entry name" value="Metallo-dependent hydrolases"/>
    <property type="match status" value="1"/>
</dbReference>
<dbReference type="AlphaFoldDB" id="A0A7M4DI05"/>
<protein>
    <submittedName>
        <fullName evidence="3">Amidohydrolase</fullName>
    </submittedName>
</protein>
<name>A0A7M4DI05_9MICO</name>
<dbReference type="InterPro" id="IPR006680">
    <property type="entry name" value="Amidohydro-rel"/>
</dbReference>
<sequence>MIDAHLHVWDRARSSYRWLDSAPEPLRTDHDLARGLAAQARYGGRRAVLVQADETLDETAYLLELVAGEARLAGAVCYLPLEDPTTVAQQLPSLTANPGFVGVRNLTHDRPDPDWILGADQRRSLALLEAAGVPLDYVAVLPRHLENLVTLAGAHPGLTIVLDHLGKPPVGLDDDFRRWADQLAGVAALPNVVAKVSGIYRADLPEAVTAEQLAAVLATALAAFGADRLMLGSDWPVSTVSGGADATMSVLVAAVDALPQQQAKSLRHDTATRVYGLAR</sequence>
<reference evidence="3 4" key="1">
    <citation type="submission" date="2019-11" db="EMBL/GenBank/DDBJ databases">
        <authorList>
            <person name="Criscuolo A."/>
        </authorList>
    </citation>
    <scope>NUCLEOTIDE SEQUENCE [LARGE SCALE GENOMIC DNA]</scope>
    <source>
        <strain evidence="3">CIP111667</strain>
    </source>
</reference>
<organism evidence="3 4">
    <name type="scientific">Occultella aeris</name>
    <dbReference type="NCBI Taxonomy" id="2761496"/>
    <lineage>
        <taxon>Bacteria</taxon>
        <taxon>Bacillati</taxon>
        <taxon>Actinomycetota</taxon>
        <taxon>Actinomycetes</taxon>
        <taxon>Micrococcales</taxon>
        <taxon>Ruaniaceae</taxon>
        <taxon>Occultella</taxon>
    </lineage>
</organism>
<evidence type="ECO:0000259" key="2">
    <source>
        <dbReference type="Pfam" id="PF04909"/>
    </source>
</evidence>
<dbReference type="InterPro" id="IPR032466">
    <property type="entry name" value="Metal_Hydrolase"/>
</dbReference>
<gene>
    <name evidence="3" type="ORF">HALOF300_01756</name>
</gene>
<accession>A0A7M4DI05</accession>
<keyword evidence="3" id="KW-0378">Hydrolase</keyword>
<dbReference type="InterPro" id="IPR052350">
    <property type="entry name" value="Metallo-dep_Lactonases"/>
</dbReference>
<evidence type="ECO:0000313" key="4">
    <source>
        <dbReference type="Proteomes" id="UP000419743"/>
    </source>
</evidence>
<comment type="similarity">
    <text evidence="1">Belongs to the metallo-dependent hydrolases superfamily.</text>
</comment>
<dbReference type="Proteomes" id="UP000419743">
    <property type="component" value="Unassembled WGS sequence"/>
</dbReference>
<dbReference type="GO" id="GO:0016787">
    <property type="term" value="F:hydrolase activity"/>
    <property type="evidence" value="ECO:0007669"/>
    <property type="project" value="UniProtKB-KW"/>
</dbReference>